<feature type="transmembrane region" description="Helical" evidence="6">
    <location>
        <begin position="51"/>
        <end position="69"/>
    </location>
</feature>
<evidence type="ECO:0000256" key="4">
    <source>
        <dbReference type="ARBA" id="ARBA00022989"/>
    </source>
</evidence>
<keyword evidence="4 6" id="KW-1133">Transmembrane helix</keyword>
<feature type="transmembrane region" description="Helical" evidence="6">
    <location>
        <begin position="141"/>
        <end position="161"/>
    </location>
</feature>
<evidence type="ECO:0000256" key="5">
    <source>
        <dbReference type="ARBA" id="ARBA00023136"/>
    </source>
</evidence>
<dbReference type="PANTHER" id="PTHR12677:SF49">
    <property type="entry name" value="TVP38_TMEM64 FAMILY MEMBRANE PROTEIN"/>
    <property type="match status" value="1"/>
</dbReference>
<feature type="domain" description="VTT" evidence="7">
    <location>
        <begin position="73"/>
        <end position="187"/>
    </location>
</feature>
<feature type="transmembrane region" description="Helical" evidence="6">
    <location>
        <begin position="173"/>
        <end position="193"/>
    </location>
</feature>
<evidence type="ECO:0000256" key="1">
    <source>
        <dbReference type="ARBA" id="ARBA00004651"/>
    </source>
</evidence>
<comment type="similarity">
    <text evidence="6">Belongs to the TVP38/TMEM64 family.</text>
</comment>
<comment type="subcellular location">
    <subcellularLocation>
        <location evidence="1 6">Cell membrane</location>
        <topology evidence="1 6">Multi-pass membrane protein</topology>
    </subcellularLocation>
</comment>
<evidence type="ECO:0000259" key="7">
    <source>
        <dbReference type="Pfam" id="PF09335"/>
    </source>
</evidence>
<keyword evidence="2 6" id="KW-1003">Cell membrane</keyword>
<reference evidence="9" key="1">
    <citation type="journal article" date="2019" name="Int. J. Syst. Evol. Microbiol.">
        <title>The Global Catalogue of Microorganisms (GCM) 10K type strain sequencing project: providing services to taxonomists for standard genome sequencing and annotation.</title>
        <authorList>
            <consortium name="The Broad Institute Genomics Platform"/>
            <consortium name="The Broad Institute Genome Sequencing Center for Infectious Disease"/>
            <person name="Wu L."/>
            <person name="Ma J."/>
        </authorList>
    </citation>
    <scope>NUCLEOTIDE SEQUENCE [LARGE SCALE GENOMIC DNA]</scope>
    <source>
        <strain evidence="9">TISTR 1858</strain>
    </source>
</reference>
<protein>
    <recommendedName>
        <fullName evidence="6">TVP38/TMEM64 family membrane protein</fullName>
    </recommendedName>
</protein>
<dbReference type="InterPro" id="IPR015414">
    <property type="entry name" value="TMEM64"/>
</dbReference>
<evidence type="ECO:0000256" key="2">
    <source>
        <dbReference type="ARBA" id="ARBA00022475"/>
    </source>
</evidence>
<keyword evidence="5 6" id="KW-0472">Membrane</keyword>
<dbReference type="InterPro" id="IPR032816">
    <property type="entry name" value="VTT_dom"/>
</dbReference>
<dbReference type="PANTHER" id="PTHR12677">
    <property type="entry name" value="GOLGI APPARATUS MEMBRANE PROTEIN TVP38-RELATED"/>
    <property type="match status" value="1"/>
</dbReference>
<name>A0ABW5PXS2_9BACI</name>
<proteinExistence type="inferred from homology"/>
<gene>
    <name evidence="8" type="ORF">ACFSUN_04875</name>
</gene>
<comment type="caution">
    <text evidence="8">The sequence shown here is derived from an EMBL/GenBank/DDBJ whole genome shotgun (WGS) entry which is preliminary data.</text>
</comment>
<evidence type="ECO:0000256" key="6">
    <source>
        <dbReference type="RuleBase" id="RU366058"/>
    </source>
</evidence>
<feature type="transmembrane region" description="Helical" evidence="6">
    <location>
        <begin position="12"/>
        <end position="31"/>
    </location>
</feature>
<accession>A0ABW5PXS2</accession>
<dbReference type="PROSITE" id="PS51257">
    <property type="entry name" value="PROKAR_LIPOPROTEIN"/>
    <property type="match status" value="1"/>
</dbReference>
<sequence>MTPSKKQRDFKIVWNMITTIGLIGCILFLIYGVKSGIFYSKDALEEFLSPFGIWAAVLFVFLQVVQVVIPILPGGISLLGGVLIFGPVMGFIYNYIGICIGSIIVFLIAKRYGNAVIDFLFKPKTREKYHRWIGHRRFDLFFALMIFSPAAPDDFLCYVAGTTKMSLSKFSTIIFIGKVLPIVIYSLGLEWIFRHVISVFA</sequence>
<organism evidence="8 9">
    <name type="scientific">Oceanobacillus kapialis</name>
    <dbReference type="NCBI Taxonomy" id="481353"/>
    <lineage>
        <taxon>Bacteria</taxon>
        <taxon>Bacillati</taxon>
        <taxon>Bacillota</taxon>
        <taxon>Bacilli</taxon>
        <taxon>Bacillales</taxon>
        <taxon>Bacillaceae</taxon>
        <taxon>Oceanobacillus</taxon>
    </lineage>
</organism>
<dbReference type="Pfam" id="PF09335">
    <property type="entry name" value="VTT_dom"/>
    <property type="match status" value="1"/>
</dbReference>
<dbReference type="EMBL" id="JBHUMX010000011">
    <property type="protein sequence ID" value="MFD2628114.1"/>
    <property type="molecule type" value="Genomic_DNA"/>
</dbReference>
<evidence type="ECO:0000313" key="8">
    <source>
        <dbReference type="EMBL" id="MFD2628114.1"/>
    </source>
</evidence>
<keyword evidence="9" id="KW-1185">Reference proteome</keyword>
<evidence type="ECO:0000256" key="3">
    <source>
        <dbReference type="ARBA" id="ARBA00022692"/>
    </source>
</evidence>
<keyword evidence="3 6" id="KW-0812">Transmembrane</keyword>
<dbReference type="RefSeq" id="WP_379560801.1">
    <property type="nucleotide sequence ID" value="NZ_JBHUMX010000011.1"/>
</dbReference>
<evidence type="ECO:0000313" key="9">
    <source>
        <dbReference type="Proteomes" id="UP001597451"/>
    </source>
</evidence>
<comment type="caution">
    <text evidence="6">Lacks conserved residue(s) required for the propagation of feature annotation.</text>
</comment>
<dbReference type="Proteomes" id="UP001597451">
    <property type="component" value="Unassembled WGS sequence"/>
</dbReference>